<feature type="compositionally biased region" description="Basic and acidic residues" evidence="2">
    <location>
        <begin position="904"/>
        <end position="923"/>
    </location>
</feature>
<dbReference type="Gene3D" id="3.30.70.1400">
    <property type="entry name" value="Aminomethyltransferase beta-barrel domains"/>
    <property type="match status" value="1"/>
</dbReference>
<comment type="similarity">
    <text evidence="1">Belongs to the GcvT family.</text>
</comment>
<feature type="domain" description="Aminomethyltransferase C-terminal" evidence="5">
    <location>
        <begin position="810"/>
        <end position="865"/>
    </location>
</feature>
<evidence type="ECO:0000259" key="6">
    <source>
        <dbReference type="Pfam" id="PF16350"/>
    </source>
</evidence>
<feature type="domain" description="GCVT N-terminal" evidence="4">
    <location>
        <begin position="459"/>
        <end position="780"/>
    </location>
</feature>
<dbReference type="Proteomes" id="UP001165082">
    <property type="component" value="Unassembled WGS sequence"/>
</dbReference>
<proteinExistence type="inferred from homology"/>
<evidence type="ECO:0000256" key="2">
    <source>
        <dbReference type="SAM" id="MobiDB-lite"/>
    </source>
</evidence>
<evidence type="ECO:0000259" key="3">
    <source>
        <dbReference type="Pfam" id="PF01266"/>
    </source>
</evidence>
<name>A0A9W7EER9_9STRA</name>
<evidence type="ECO:0000256" key="1">
    <source>
        <dbReference type="ARBA" id="ARBA00008609"/>
    </source>
</evidence>
<evidence type="ECO:0000313" key="8">
    <source>
        <dbReference type="Proteomes" id="UP001165082"/>
    </source>
</evidence>
<dbReference type="InterPro" id="IPR006222">
    <property type="entry name" value="GCVT_N"/>
</dbReference>
<dbReference type="PANTHER" id="PTHR43757">
    <property type="entry name" value="AMINOMETHYLTRANSFERASE"/>
    <property type="match status" value="1"/>
</dbReference>
<dbReference type="Pfam" id="PF16350">
    <property type="entry name" value="FAO_M"/>
    <property type="match status" value="1"/>
</dbReference>
<dbReference type="AlphaFoldDB" id="A0A9W7EER9"/>
<dbReference type="InterPro" id="IPR029043">
    <property type="entry name" value="GcvT/YgfZ_C"/>
</dbReference>
<dbReference type="Pfam" id="PF01266">
    <property type="entry name" value="DAO"/>
    <property type="match status" value="1"/>
</dbReference>
<evidence type="ECO:0000259" key="5">
    <source>
        <dbReference type="Pfam" id="PF08669"/>
    </source>
</evidence>
<dbReference type="SUPFAM" id="SSF54373">
    <property type="entry name" value="FAD-linked reductases, C-terminal domain"/>
    <property type="match status" value="1"/>
</dbReference>
<gene>
    <name evidence="7" type="ORF">TrRE_jg5112</name>
</gene>
<dbReference type="Pfam" id="PF01571">
    <property type="entry name" value="GCV_T"/>
    <property type="match status" value="1"/>
</dbReference>
<dbReference type="Gene3D" id="3.30.9.10">
    <property type="entry name" value="D-Amino Acid Oxidase, subunit A, domain 2"/>
    <property type="match status" value="1"/>
</dbReference>
<reference evidence="7" key="1">
    <citation type="submission" date="2022-07" db="EMBL/GenBank/DDBJ databases">
        <title>Genome analysis of Parmales, a sister group of diatoms, reveals the evolutionary specialization of diatoms from phago-mixotrophs to photoautotrophs.</title>
        <authorList>
            <person name="Ban H."/>
            <person name="Sato S."/>
            <person name="Yoshikawa S."/>
            <person name="Kazumasa Y."/>
            <person name="Nakamura Y."/>
            <person name="Ichinomiya M."/>
            <person name="Saitoh K."/>
            <person name="Sato N."/>
            <person name="Blanc-Mathieu R."/>
            <person name="Endo H."/>
            <person name="Kuwata A."/>
            <person name="Ogata H."/>
        </authorList>
    </citation>
    <scope>NUCLEOTIDE SEQUENCE</scope>
</reference>
<feature type="domain" description="FAD dependent oxidoreductase central" evidence="6">
    <location>
        <begin position="399"/>
        <end position="455"/>
    </location>
</feature>
<dbReference type="GO" id="GO:0005739">
    <property type="term" value="C:mitochondrion"/>
    <property type="evidence" value="ECO:0007669"/>
    <property type="project" value="TreeGrafter"/>
</dbReference>
<dbReference type="Gene3D" id="3.50.50.60">
    <property type="entry name" value="FAD/NAD(P)-binding domain"/>
    <property type="match status" value="1"/>
</dbReference>
<dbReference type="PANTHER" id="PTHR43757:SF11">
    <property type="entry name" value="SARCOSINE DEHYDROGENASE"/>
    <property type="match status" value="1"/>
</dbReference>
<dbReference type="InterPro" id="IPR036188">
    <property type="entry name" value="FAD/NAD-bd_sf"/>
</dbReference>
<evidence type="ECO:0008006" key="9">
    <source>
        <dbReference type="Google" id="ProtNLM"/>
    </source>
</evidence>
<dbReference type="InterPro" id="IPR027266">
    <property type="entry name" value="TrmE/GcvT-like"/>
</dbReference>
<organism evidence="7 8">
    <name type="scientific">Triparma retinervis</name>
    <dbReference type="NCBI Taxonomy" id="2557542"/>
    <lineage>
        <taxon>Eukaryota</taxon>
        <taxon>Sar</taxon>
        <taxon>Stramenopiles</taxon>
        <taxon>Ochrophyta</taxon>
        <taxon>Bolidophyceae</taxon>
        <taxon>Parmales</taxon>
        <taxon>Triparmaceae</taxon>
        <taxon>Triparma</taxon>
    </lineage>
</organism>
<dbReference type="InterPro" id="IPR032503">
    <property type="entry name" value="FAO_M"/>
</dbReference>
<dbReference type="InterPro" id="IPR006076">
    <property type="entry name" value="FAD-dep_OxRdtase"/>
</dbReference>
<dbReference type="EMBL" id="BRXZ01001660">
    <property type="protein sequence ID" value="GMH76172.1"/>
    <property type="molecule type" value="Genomic_DNA"/>
</dbReference>
<dbReference type="InterPro" id="IPR013977">
    <property type="entry name" value="GcvT_C"/>
</dbReference>
<accession>A0A9W7EER9</accession>
<feature type="domain" description="FAD dependent oxidoreductase" evidence="3">
    <location>
        <begin position="35"/>
        <end position="396"/>
    </location>
</feature>
<dbReference type="InterPro" id="IPR028896">
    <property type="entry name" value="GcvT/YgfZ/DmdA"/>
</dbReference>
<dbReference type="Pfam" id="PF08669">
    <property type="entry name" value="GCV_T_C"/>
    <property type="match status" value="1"/>
</dbReference>
<dbReference type="SUPFAM" id="SSF51905">
    <property type="entry name" value="FAD/NAD(P)-binding domain"/>
    <property type="match status" value="1"/>
</dbReference>
<evidence type="ECO:0000313" key="7">
    <source>
        <dbReference type="EMBL" id="GMH76172.1"/>
    </source>
</evidence>
<dbReference type="Gene3D" id="2.40.30.110">
    <property type="entry name" value="Aminomethyltransferase beta-barrel domains"/>
    <property type="match status" value="1"/>
</dbReference>
<dbReference type="Gene3D" id="3.30.1360.120">
    <property type="entry name" value="Probable tRNA modification gtpase trme, domain 1"/>
    <property type="match status" value="1"/>
</dbReference>
<dbReference type="SUPFAM" id="SSF101790">
    <property type="entry name" value="Aminomethyltransferase beta-barrel domain"/>
    <property type="match status" value="1"/>
</dbReference>
<evidence type="ECO:0000259" key="4">
    <source>
        <dbReference type="Pfam" id="PF01571"/>
    </source>
</evidence>
<feature type="region of interest" description="Disordered" evidence="2">
    <location>
        <begin position="900"/>
        <end position="923"/>
    </location>
</feature>
<dbReference type="SUPFAM" id="SSF103025">
    <property type="entry name" value="Folate-binding domain"/>
    <property type="match status" value="1"/>
</dbReference>
<dbReference type="OrthoDB" id="498204at2759"/>
<comment type="caution">
    <text evidence="7">The sequence shown here is derived from an EMBL/GenBank/DDBJ whole genome shotgun (WGS) entry which is preliminary data.</text>
</comment>
<sequence>MISARIIMSRILTGHQFRLRSSRSLSATALPDSADAVVIGGGSIGASTAYHLQKSGLSTVLLERNDLTSGTTWHSAGMLWRLRPSDIDIELHTYTRDMCLRLEEETGETSFSENGGLFIAKNKERFDEYRRLHETGKFFGIESSVLTDPADIKAVHPLMNTDDVYGALYSSTDGTIDPTSIVNAYAKAAKKLGASFHTKTAVASISTVPSLFSHGASQVTSVTTEGGHTIKTPVVINACGAWAGHVSEMVKAPIPLLAMKHAMVVTEKMEGMNHSLPNVRDHDLSVYFKTQGDAMAIGGYENNPEFWDSPSPTFSFGLFDLDWDTFNQNLEGHLQRCPSVEKVGIKSTVCGPESFTPDHKPLVGPQPGVHGFYQCCGFNSMGMMLGGGIGREMANWVNNGSASVDLFSFDVSRFHPDNVKDASWVKDRTHESYAKTYAIVFPHDEALAGRGARKSGFFEELSKRGCFYQARHGMERPGWFDVEGGKDLTPLDYDYYGAYEEGGWRLGNGRGDVPANEEHPYLDAVEGELTFGVGDSFDAVGRECKAAREGVAMFDQSYFGNFHLRGKGAGAFVEYLCGSEMKDKQVGSVIYTTLCNENGGVEADLTVGKLGEDDFYFSAGGQTVTKDIWWVKRAMEKGQWEGVELVDVGDDVSILSVQGPHSRALLEGLVEEEGALDRDKFDFSTCKELKLKTGHSVLFLRLTFVGELGFELHVPTKDAGDIYRELWKLGEVYSEKHGVDIVNAGYRAIDSLSAEKNFRHWHADLSNRDTPMEAGIGFTVLPKLKKEGEDAVEFLGRAALQKKRKEGLKRKLICLTVPRRENGSVVALHGMETIWRNGDCVGVVRSTAFGYTIDKTVAYGYLEADKLGWEKITNKRLGGEEATWEIGGIGGEMHASELNLKAPFDPKSERVDPKEEGGGKRVA</sequence>
<keyword evidence="8" id="KW-1185">Reference proteome</keyword>
<protein>
    <recommendedName>
        <fullName evidence="9">Sarcosine dehydrogenase</fullName>
    </recommendedName>
</protein>